<comment type="caution">
    <text evidence="1">The sequence shown here is derived from an EMBL/GenBank/DDBJ whole genome shotgun (WGS) entry which is preliminary data.</text>
</comment>
<organism evidence="1 2">
    <name type="scientific">Caerostris extrusa</name>
    <name type="common">Bark spider</name>
    <name type="synonym">Caerostris bankana</name>
    <dbReference type="NCBI Taxonomy" id="172846"/>
    <lineage>
        <taxon>Eukaryota</taxon>
        <taxon>Metazoa</taxon>
        <taxon>Ecdysozoa</taxon>
        <taxon>Arthropoda</taxon>
        <taxon>Chelicerata</taxon>
        <taxon>Arachnida</taxon>
        <taxon>Araneae</taxon>
        <taxon>Araneomorphae</taxon>
        <taxon>Entelegynae</taxon>
        <taxon>Araneoidea</taxon>
        <taxon>Araneidae</taxon>
        <taxon>Caerostris</taxon>
    </lineage>
</organism>
<proteinExistence type="predicted"/>
<sequence length="235" mass="26771">MRKRMPPHPVPSALISILPFPFGASASPSTQCFLGSSESCRLSRHPERFAIKTDRCDPRHISWEVVSDSLNIPLRADGLLQVEEPFCRKKLFFQQLKMSTSIYTAIFVVLMFIGYEQVHSYSIGPKECTSQADCDYGECCVLGMLRYSTAQCMPMGREEDYCREDNLPMNRTLSYPNGEPMEVTEIYTHVCPCHNGFHCVDNFCEEEDSLRGQLPLLKAPSTTVIYFLTIVHYSR</sequence>
<reference evidence="1 2" key="1">
    <citation type="submission" date="2021-06" db="EMBL/GenBank/DDBJ databases">
        <title>Caerostris extrusa draft genome.</title>
        <authorList>
            <person name="Kono N."/>
            <person name="Arakawa K."/>
        </authorList>
    </citation>
    <scope>NUCLEOTIDE SEQUENCE [LARGE SCALE GENOMIC DNA]</scope>
</reference>
<dbReference type="AlphaFoldDB" id="A0AAV4PPT1"/>
<dbReference type="Gene3D" id="2.10.80.10">
    <property type="entry name" value="Lipase, subunit A"/>
    <property type="match status" value="1"/>
</dbReference>
<accession>A0AAV4PPT1</accession>
<gene>
    <name evidence="1" type="primary">X975_02854</name>
    <name evidence="1" type="ORF">CEXT_83541</name>
</gene>
<dbReference type="Proteomes" id="UP001054945">
    <property type="component" value="Unassembled WGS sequence"/>
</dbReference>
<evidence type="ECO:0000313" key="1">
    <source>
        <dbReference type="EMBL" id="GIX98689.1"/>
    </source>
</evidence>
<name>A0AAV4PPT1_CAEEX</name>
<evidence type="ECO:0000313" key="2">
    <source>
        <dbReference type="Proteomes" id="UP001054945"/>
    </source>
</evidence>
<dbReference type="EMBL" id="BPLR01004951">
    <property type="protein sequence ID" value="GIX98689.1"/>
    <property type="molecule type" value="Genomic_DNA"/>
</dbReference>
<keyword evidence="2" id="KW-1185">Reference proteome</keyword>
<protein>
    <submittedName>
        <fullName evidence="1">Astakine</fullName>
    </submittedName>
</protein>